<feature type="transmembrane region" description="Helical" evidence="1">
    <location>
        <begin position="114"/>
        <end position="135"/>
    </location>
</feature>
<dbReference type="Proteomes" id="UP000006094">
    <property type="component" value="Chromosome"/>
</dbReference>
<name>K0AY91_GOTA9</name>
<feature type="transmembrane region" description="Helical" evidence="1">
    <location>
        <begin position="83"/>
        <end position="102"/>
    </location>
</feature>
<accession>K0AY91</accession>
<feature type="transmembrane region" description="Helical" evidence="1">
    <location>
        <begin position="26"/>
        <end position="48"/>
    </location>
</feature>
<dbReference type="HOGENOM" id="CLU_149197_0_1_9"/>
<reference evidence="2 3" key="1">
    <citation type="journal article" date="2012" name="PLoS ONE">
        <title>The purine-utilizing bacterium Clostridium acidurici 9a: a genome-guided metabolic reconsideration.</title>
        <authorList>
            <person name="Hartwich K."/>
            <person name="Poehlein A."/>
            <person name="Daniel R."/>
        </authorList>
    </citation>
    <scope>NUCLEOTIDE SEQUENCE [LARGE SCALE GENOMIC DNA]</scope>
    <source>
        <strain evidence="3">ATCC 7906 / DSM 604 / BCRC 14475 / CIP 104303 / KCTC 5404 / NCIMB 10678 / 9a</strain>
    </source>
</reference>
<dbReference type="Pfam" id="PF12670">
    <property type="entry name" value="DUF3792"/>
    <property type="match status" value="1"/>
</dbReference>
<keyword evidence="1" id="KW-1133">Transmembrane helix</keyword>
<keyword evidence="1" id="KW-0812">Transmembrane</keyword>
<feature type="transmembrane region" description="Helical" evidence="1">
    <location>
        <begin position="54"/>
        <end position="76"/>
    </location>
</feature>
<organism evidence="2 3">
    <name type="scientific">Gottschalkia acidurici (strain ATCC 7906 / DSM 604 / BCRC 14475 / CIP 104303 / KCTC 5404 / NCIMB 10678 / 9a)</name>
    <name type="common">Clostridium acidurici</name>
    <dbReference type="NCBI Taxonomy" id="1128398"/>
    <lineage>
        <taxon>Bacteria</taxon>
        <taxon>Bacillati</taxon>
        <taxon>Bacillota</taxon>
        <taxon>Tissierellia</taxon>
        <taxon>Tissierellales</taxon>
        <taxon>Gottschalkiaceae</taxon>
        <taxon>Gottschalkia</taxon>
    </lineage>
</organism>
<gene>
    <name evidence="2" type="ordered locus">Curi_c17460</name>
</gene>
<dbReference type="OrthoDB" id="1708216at2"/>
<dbReference type="NCBIfam" id="TIGR04086">
    <property type="entry name" value="TIGR04086_membr"/>
    <property type="match status" value="1"/>
</dbReference>
<dbReference type="STRING" id="1128398.Curi_c17460"/>
<dbReference type="AlphaFoldDB" id="K0AY91"/>
<dbReference type="InterPro" id="IPR023804">
    <property type="entry name" value="DUF3792_TM"/>
</dbReference>
<dbReference type="eggNOG" id="ENOG5032ZSY">
    <property type="taxonomic scope" value="Bacteria"/>
</dbReference>
<dbReference type="EMBL" id="CP003326">
    <property type="protein sequence ID" value="AFS78753.1"/>
    <property type="molecule type" value="Genomic_DNA"/>
</dbReference>
<keyword evidence="1" id="KW-0472">Membrane</keyword>
<evidence type="ECO:0000313" key="3">
    <source>
        <dbReference type="Proteomes" id="UP000006094"/>
    </source>
</evidence>
<proteinExistence type="predicted"/>
<protein>
    <submittedName>
        <fullName evidence="2">Membrane protein</fullName>
    </submittedName>
</protein>
<sequence>MTSLGGGNLSSKEKKIINYVKDISKAGLISIGITLISIIIQTFLMIYTSISENILPITNSIIMILSVTIGAIYISLKTKQKGWLNGAIVGLTYMALMVLLNIGLVNDFVLNSYVLIKSGIVLIVGVIGGMIGVNLK</sequence>
<evidence type="ECO:0000256" key="1">
    <source>
        <dbReference type="SAM" id="Phobius"/>
    </source>
</evidence>
<evidence type="ECO:0000313" key="2">
    <source>
        <dbReference type="EMBL" id="AFS78753.1"/>
    </source>
</evidence>
<keyword evidence="3" id="KW-1185">Reference proteome</keyword>
<dbReference type="KEGG" id="cad:Curi_c17460"/>